<name>A0A6C0L287_9ZZZZ</name>
<evidence type="ECO:0000256" key="1">
    <source>
        <dbReference type="ARBA" id="ARBA00023157"/>
    </source>
</evidence>
<accession>A0A6C0L287</accession>
<keyword evidence="1" id="KW-1015">Disulfide bond</keyword>
<protein>
    <recommendedName>
        <fullName evidence="2">Thioredoxin domain-containing protein</fullName>
    </recommendedName>
</protein>
<dbReference type="PRINTS" id="PR00421">
    <property type="entry name" value="THIOREDOXIN"/>
</dbReference>
<dbReference type="Pfam" id="PF00085">
    <property type="entry name" value="Thioredoxin"/>
    <property type="match status" value="1"/>
</dbReference>
<dbReference type="InterPro" id="IPR036249">
    <property type="entry name" value="Thioredoxin-like_sf"/>
</dbReference>
<dbReference type="SUPFAM" id="SSF52833">
    <property type="entry name" value="Thioredoxin-like"/>
    <property type="match status" value="1"/>
</dbReference>
<dbReference type="AlphaFoldDB" id="A0A6C0L287"/>
<sequence length="108" mass="12588">MEQISGDDCFRVLDNDEYILFYFTATWCGPCQRIYPDILQSIQDFNTNTIRFYKIDISDDDNTEIVEKCNVNSVPTFILLKNRTYIDKVNGADINAFNNLILNNCQLK</sequence>
<evidence type="ECO:0000313" key="3">
    <source>
        <dbReference type="EMBL" id="QHU23541.1"/>
    </source>
</evidence>
<dbReference type="PROSITE" id="PS51352">
    <property type="entry name" value="THIOREDOXIN_2"/>
    <property type="match status" value="1"/>
</dbReference>
<reference evidence="3" key="1">
    <citation type="journal article" date="2020" name="Nature">
        <title>Giant virus diversity and host interactions through global metagenomics.</title>
        <authorList>
            <person name="Schulz F."/>
            <person name="Roux S."/>
            <person name="Paez-Espino D."/>
            <person name="Jungbluth S."/>
            <person name="Walsh D.A."/>
            <person name="Denef V.J."/>
            <person name="McMahon K.D."/>
            <person name="Konstantinidis K.T."/>
            <person name="Eloe-Fadrosh E.A."/>
            <person name="Kyrpides N.C."/>
            <person name="Woyke T."/>
        </authorList>
    </citation>
    <scope>NUCLEOTIDE SEQUENCE</scope>
    <source>
        <strain evidence="3">GVMAG-S-ERX555907-94</strain>
    </source>
</reference>
<dbReference type="PANTHER" id="PTHR46115">
    <property type="entry name" value="THIOREDOXIN-LIKE PROTEIN 1"/>
    <property type="match status" value="1"/>
</dbReference>
<dbReference type="CDD" id="cd02947">
    <property type="entry name" value="TRX_family"/>
    <property type="match status" value="1"/>
</dbReference>
<dbReference type="InterPro" id="IPR013766">
    <property type="entry name" value="Thioredoxin_domain"/>
</dbReference>
<organism evidence="3">
    <name type="scientific">viral metagenome</name>
    <dbReference type="NCBI Taxonomy" id="1070528"/>
    <lineage>
        <taxon>unclassified sequences</taxon>
        <taxon>metagenomes</taxon>
        <taxon>organismal metagenomes</taxon>
    </lineage>
</organism>
<dbReference type="EMBL" id="MN741032">
    <property type="protein sequence ID" value="QHU23541.1"/>
    <property type="molecule type" value="Genomic_DNA"/>
</dbReference>
<feature type="domain" description="Thioredoxin" evidence="2">
    <location>
        <begin position="1"/>
        <end position="106"/>
    </location>
</feature>
<evidence type="ECO:0000259" key="2">
    <source>
        <dbReference type="PROSITE" id="PS51352"/>
    </source>
</evidence>
<dbReference type="Gene3D" id="3.40.30.10">
    <property type="entry name" value="Glutaredoxin"/>
    <property type="match status" value="1"/>
</dbReference>
<proteinExistence type="predicted"/>